<dbReference type="Gene3D" id="1.10.510.10">
    <property type="entry name" value="Transferase(Phosphotransferase) domain 1"/>
    <property type="match status" value="1"/>
</dbReference>
<dbReference type="Gene3D" id="3.30.200.20">
    <property type="entry name" value="Phosphorylase Kinase, domain 1"/>
    <property type="match status" value="1"/>
</dbReference>
<dbReference type="EnsemblMetazoa" id="SMAR011698-RA">
    <property type="protein sequence ID" value="SMAR011698-PA"/>
    <property type="gene ID" value="SMAR011698"/>
</dbReference>
<dbReference type="PhylomeDB" id="T1JD19"/>
<organism evidence="3 4">
    <name type="scientific">Strigamia maritima</name>
    <name type="common">European centipede</name>
    <name type="synonym">Geophilus maritimus</name>
    <dbReference type="NCBI Taxonomy" id="126957"/>
    <lineage>
        <taxon>Eukaryota</taxon>
        <taxon>Metazoa</taxon>
        <taxon>Ecdysozoa</taxon>
        <taxon>Arthropoda</taxon>
        <taxon>Myriapoda</taxon>
        <taxon>Chilopoda</taxon>
        <taxon>Pleurostigmophora</taxon>
        <taxon>Geophilomorpha</taxon>
        <taxon>Linotaeniidae</taxon>
        <taxon>Strigamia</taxon>
    </lineage>
</organism>
<reference evidence="4" key="1">
    <citation type="submission" date="2011-05" db="EMBL/GenBank/DDBJ databases">
        <authorList>
            <person name="Richards S.R."/>
            <person name="Qu J."/>
            <person name="Jiang H."/>
            <person name="Jhangiani S.N."/>
            <person name="Agravi P."/>
            <person name="Goodspeed R."/>
            <person name="Gross S."/>
            <person name="Mandapat C."/>
            <person name="Jackson L."/>
            <person name="Mathew T."/>
            <person name="Pu L."/>
            <person name="Thornton R."/>
            <person name="Saada N."/>
            <person name="Wilczek-Boney K.B."/>
            <person name="Lee S."/>
            <person name="Kovar C."/>
            <person name="Wu Y."/>
            <person name="Scherer S.E."/>
            <person name="Worley K.C."/>
            <person name="Muzny D.M."/>
            <person name="Gibbs R."/>
        </authorList>
    </citation>
    <scope>NUCLEOTIDE SEQUENCE</scope>
    <source>
        <strain evidence="4">Brora</strain>
    </source>
</reference>
<comment type="similarity">
    <text evidence="1">Belongs to the protein kinase superfamily. CAMK Ser/Thr protein kinase family. Tribbles subfamily.</text>
</comment>
<feature type="domain" description="Protein kinase" evidence="2">
    <location>
        <begin position="40"/>
        <end position="325"/>
    </location>
</feature>
<name>T1JD19_STRMM</name>
<dbReference type="GO" id="GO:0032436">
    <property type="term" value="P:positive regulation of proteasomal ubiquitin-dependent protein catabolic process"/>
    <property type="evidence" value="ECO:0007669"/>
    <property type="project" value="TreeGrafter"/>
</dbReference>
<dbReference type="SMART" id="SM00220">
    <property type="entry name" value="S_TKc"/>
    <property type="match status" value="1"/>
</dbReference>
<sequence length="366" mass="41435">MHCIAHSLFQDSNTDVQLKQHSACFEQGGFDKPPSAPTDLTFAHFVADGLNPDIHLGASATKERKEHKVGDRTPILRIGRYLLLEQLDNLATLYKSVNTETQDELVCKVINKKDSQKILSAYFRMDAHEHINEVQEVIIGETKTYIFLPHNYGDLYSYVRKKRRLREPEAQQLFRQVAKAVSHCHENGIVLRDLKLRKFVFKDAERTQLKLESLEDAVTFDEDDSLGDKHGCPAYVSPQLLTASDSYSGCSADAWSLGVMLYTMLVGRYPFHDNDPNVLFTKIRRGHFVVPEWLSSKARCMIRGLLRQNPDERLTASDILLHPWLRPGSAADLLPHFKCEAKVPDQTVPSGNSVSMFELASAGRIK</sequence>
<evidence type="ECO:0000256" key="1">
    <source>
        <dbReference type="ARBA" id="ARBA00038180"/>
    </source>
</evidence>
<dbReference type="EMBL" id="JH432094">
    <property type="status" value="NOT_ANNOTATED_CDS"/>
    <property type="molecule type" value="Genomic_DNA"/>
</dbReference>
<evidence type="ECO:0000259" key="2">
    <source>
        <dbReference type="PROSITE" id="PS50011"/>
    </source>
</evidence>
<dbReference type="STRING" id="126957.T1JD19"/>
<dbReference type="FunFam" id="1.10.510.10:FF:000153">
    <property type="entry name" value="Tribbles homolog 2"/>
    <property type="match status" value="1"/>
</dbReference>
<keyword evidence="4" id="KW-1185">Reference proteome</keyword>
<evidence type="ECO:0000313" key="3">
    <source>
        <dbReference type="EnsemblMetazoa" id="SMAR011698-PA"/>
    </source>
</evidence>
<dbReference type="GO" id="GO:0031434">
    <property type="term" value="F:mitogen-activated protein kinase kinase binding"/>
    <property type="evidence" value="ECO:0007669"/>
    <property type="project" value="TreeGrafter"/>
</dbReference>
<dbReference type="PANTHER" id="PTHR22961">
    <property type="entry name" value="SER/THR PROTEIN KINASE-TRB"/>
    <property type="match status" value="1"/>
</dbReference>
<dbReference type="eggNOG" id="KOG0583">
    <property type="taxonomic scope" value="Eukaryota"/>
</dbReference>
<evidence type="ECO:0000313" key="4">
    <source>
        <dbReference type="Proteomes" id="UP000014500"/>
    </source>
</evidence>
<dbReference type="PROSITE" id="PS50011">
    <property type="entry name" value="PROTEIN_KINASE_DOM"/>
    <property type="match status" value="1"/>
</dbReference>
<protein>
    <recommendedName>
        <fullName evidence="2">Protein kinase domain-containing protein</fullName>
    </recommendedName>
</protein>
<proteinExistence type="inferred from homology"/>
<dbReference type="SUPFAM" id="SSF56112">
    <property type="entry name" value="Protein kinase-like (PK-like)"/>
    <property type="match status" value="1"/>
</dbReference>
<dbReference type="InterPro" id="IPR000719">
    <property type="entry name" value="Prot_kinase_dom"/>
</dbReference>
<dbReference type="InterPro" id="IPR024104">
    <property type="entry name" value="Tribbles/Ser_Thr_kinase_40"/>
</dbReference>
<dbReference type="GO" id="GO:0005524">
    <property type="term" value="F:ATP binding"/>
    <property type="evidence" value="ECO:0007669"/>
    <property type="project" value="InterPro"/>
</dbReference>
<dbReference type="OMA" id="CQDQLVP"/>
<dbReference type="PANTHER" id="PTHR22961:SF13">
    <property type="entry name" value="TRIBBLES"/>
    <property type="match status" value="1"/>
</dbReference>
<dbReference type="Proteomes" id="UP000014500">
    <property type="component" value="Unassembled WGS sequence"/>
</dbReference>
<reference evidence="3" key="2">
    <citation type="submission" date="2015-02" db="UniProtKB">
        <authorList>
            <consortium name="EnsemblMetazoa"/>
        </authorList>
    </citation>
    <scope>IDENTIFICATION</scope>
</reference>
<dbReference type="GO" id="GO:0005634">
    <property type="term" value="C:nucleus"/>
    <property type="evidence" value="ECO:0007669"/>
    <property type="project" value="TreeGrafter"/>
</dbReference>
<dbReference type="AlphaFoldDB" id="T1JD19"/>
<dbReference type="GO" id="GO:0004672">
    <property type="term" value="F:protein kinase activity"/>
    <property type="evidence" value="ECO:0007669"/>
    <property type="project" value="InterPro"/>
</dbReference>
<dbReference type="InterPro" id="IPR011009">
    <property type="entry name" value="Kinase-like_dom_sf"/>
</dbReference>
<dbReference type="Pfam" id="PF00069">
    <property type="entry name" value="Pkinase"/>
    <property type="match status" value="1"/>
</dbReference>
<accession>T1JD19</accession>
<dbReference type="HOGENOM" id="CLU_000288_13_0_1"/>